<comment type="caution">
    <text evidence="1">The sequence shown here is derived from an EMBL/GenBank/DDBJ whole genome shotgun (WGS) entry which is preliminary data.</text>
</comment>
<organism evidence="1 2">
    <name type="scientific">Noviherbaspirillum cavernae</name>
    <dbReference type="NCBI Taxonomy" id="2320862"/>
    <lineage>
        <taxon>Bacteria</taxon>
        <taxon>Pseudomonadati</taxon>
        <taxon>Pseudomonadota</taxon>
        <taxon>Betaproteobacteria</taxon>
        <taxon>Burkholderiales</taxon>
        <taxon>Oxalobacteraceae</taxon>
        <taxon>Noviherbaspirillum</taxon>
    </lineage>
</organism>
<dbReference type="InterPro" id="IPR029033">
    <property type="entry name" value="His_PPase_superfam"/>
</dbReference>
<protein>
    <submittedName>
        <fullName evidence="1">Histidine phosphatase family protein</fullName>
    </submittedName>
</protein>
<dbReference type="Pfam" id="PF00300">
    <property type="entry name" value="His_Phos_1"/>
    <property type="match status" value="1"/>
</dbReference>
<dbReference type="OrthoDB" id="9814783at2"/>
<dbReference type="SUPFAM" id="SSF53254">
    <property type="entry name" value="Phosphoglycerate mutase-like"/>
    <property type="match status" value="1"/>
</dbReference>
<dbReference type="Gene3D" id="3.40.50.1240">
    <property type="entry name" value="Phosphoglycerate mutase-like"/>
    <property type="match status" value="1"/>
</dbReference>
<name>A0A418X6E2_9BURK</name>
<evidence type="ECO:0000313" key="2">
    <source>
        <dbReference type="Proteomes" id="UP000285190"/>
    </source>
</evidence>
<dbReference type="AlphaFoldDB" id="A0A418X6E2"/>
<dbReference type="Proteomes" id="UP000285190">
    <property type="component" value="Unassembled WGS sequence"/>
</dbReference>
<dbReference type="RefSeq" id="WP_119741838.1">
    <property type="nucleotide sequence ID" value="NZ_QYUN01000002.1"/>
</dbReference>
<dbReference type="CDD" id="cd07040">
    <property type="entry name" value="HP"/>
    <property type="match status" value="1"/>
</dbReference>
<evidence type="ECO:0000313" key="1">
    <source>
        <dbReference type="EMBL" id="RJG07921.1"/>
    </source>
</evidence>
<reference evidence="1 2" key="1">
    <citation type="submission" date="2018-09" db="EMBL/GenBank/DDBJ databases">
        <authorList>
            <person name="Zhu H."/>
        </authorList>
    </citation>
    <scope>NUCLEOTIDE SEQUENCE [LARGE SCALE GENOMIC DNA]</scope>
    <source>
        <strain evidence="1 2">K2R10-39</strain>
    </source>
</reference>
<dbReference type="EMBL" id="QYUN01000002">
    <property type="protein sequence ID" value="RJG07921.1"/>
    <property type="molecule type" value="Genomic_DNA"/>
</dbReference>
<gene>
    <name evidence="1" type="ORF">D3870_08080</name>
</gene>
<accession>A0A418X6E2</accession>
<keyword evidence="2" id="KW-1185">Reference proteome</keyword>
<sequence length="156" mass="16770">MNLILWRHAEAEPGTPDLARNLTGKGKRQASAMAAWLTPFLPKGARILVSPANRTRQTADALGLSYELCKEVAPDADAQGILHACGWPGADESDDTVVVVGHQPALGQTAALLMTQSAAEWSMKKGAVWWLSNRVKEGAFEVIIKAAMSPDLLRVK</sequence>
<dbReference type="SMART" id="SM00855">
    <property type="entry name" value="PGAM"/>
    <property type="match status" value="1"/>
</dbReference>
<proteinExistence type="predicted"/>
<dbReference type="InterPro" id="IPR013078">
    <property type="entry name" value="His_Pase_superF_clade-1"/>
</dbReference>